<comment type="caution">
    <text evidence="2">The sequence shown here is derived from an EMBL/GenBank/DDBJ whole genome shotgun (WGS) entry which is preliminary data.</text>
</comment>
<gene>
    <name evidence="2" type="ORF">GCM10010841_25040</name>
</gene>
<evidence type="ECO:0000313" key="3">
    <source>
        <dbReference type="Proteomes" id="UP000661918"/>
    </source>
</evidence>
<dbReference type="Proteomes" id="UP000661918">
    <property type="component" value="Unassembled WGS sequence"/>
</dbReference>
<keyword evidence="1" id="KW-0812">Transmembrane</keyword>
<feature type="transmembrane region" description="Helical" evidence="1">
    <location>
        <begin position="45"/>
        <end position="65"/>
    </location>
</feature>
<sequence length="301" mass="31919">MSDTPFILLQTAVQLPAPSSGATVELLAGVPLSAALLALTPITEITLPFALALGLIALYWLLRVAREARLGYLPRVAWWALPGLALLLLTPTLDVPALFGIGAAALLLAEFWPLPYRRVATRPSPAWPLVGLLGGVALMAAVLNAPDPQPLAFVAAVGALLAGAAGLLGVVLYPGRGTGGAVAAGRPSPLNFQARWHRTVTPEWPDLSVTLSERGAHLKNISRRPLLLAGWSPAGINAWYRVRGPDGRVLAELRAGQEALLPMNGRDSGVRVWYGPDPSSDPHLFRADWTPTARADQRVLN</sequence>
<keyword evidence="3" id="KW-1185">Reference proteome</keyword>
<feature type="transmembrane region" description="Helical" evidence="1">
    <location>
        <begin position="151"/>
        <end position="173"/>
    </location>
</feature>
<accession>A0ABQ2GWX8</accession>
<keyword evidence="1" id="KW-0472">Membrane</keyword>
<evidence type="ECO:0000313" key="2">
    <source>
        <dbReference type="EMBL" id="GGM15654.1"/>
    </source>
</evidence>
<name>A0ABQ2GWX8_9DEIO</name>
<proteinExistence type="predicted"/>
<protein>
    <submittedName>
        <fullName evidence="2">Uncharacterized protein</fullName>
    </submittedName>
</protein>
<feature type="transmembrane region" description="Helical" evidence="1">
    <location>
        <begin position="95"/>
        <end position="114"/>
    </location>
</feature>
<dbReference type="EMBL" id="BMOM01000022">
    <property type="protein sequence ID" value="GGM15654.1"/>
    <property type="molecule type" value="Genomic_DNA"/>
</dbReference>
<reference evidence="3" key="1">
    <citation type="journal article" date="2019" name="Int. J. Syst. Evol. Microbiol.">
        <title>The Global Catalogue of Microorganisms (GCM) 10K type strain sequencing project: providing services to taxonomists for standard genome sequencing and annotation.</title>
        <authorList>
            <consortium name="The Broad Institute Genomics Platform"/>
            <consortium name="The Broad Institute Genome Sequencing Center for Infectious Disease"/>
            <person name="Wu L."/>
            <person name="Ma J."/>
        </authorList>
    </citation>
    <scope>NUCLEOTIDE SEQUENCE [LARGE SCALE GENOMIC DNA]</scope>
    <source>
        <strain evidence="3">JCM 15443</strain>
    </source>
</reference>
<evidence type="ECO:0000256" key="1">
    <source>
        <dbReference type="SAM" id="Phobius"/>
    </source>
</evidence>
<feature type="transmembrane region" description="Helical" evidence="1">
    <location>
        <begin position="72"/>
        <end position="89"/>
    </location>
</feature>
<keyword evidence="1" id="KW-1133">Transmembrane helix</keyword>
<feature type="transmembrane region" description="Helical" evidence="1">
    <location>
        <begin position="126"/>
        <end position="145"/>
    </location>
</feature>
<dbReference type="RefSeq" id="WP_229753079.1">
    <property type="nucleotide sequence ID" value="NZ_BMOM01000022.1"/>
</dbReference>
<organism evidence="2 3">
    <name type="scientific">Deinococcus aerophilus</name>
    <dbReference type="NCBI Taxonomy" id="522488"/>
    <lineage>
        <taxon>Bacteria</taxon>
        <taxon>Thermotogati</taxon>
        <taxon>Deinococcota</taxon>
        <taxon>Deinococci</taxon>
        <taxon>Deinococcales</taxon>
        <taxon>Deinococcaceae</taxon>
        <taxon>Deinococcus</taxon>
    </lineage>
</organism>